<dbReference type="PROSITE" id="PS00018">
    <property type="entry name" value="EF_HAND_1"/>
    <property type="match status" value="2"/>
</dbReference>
<reference evidence="2 3" key="1">
    <citation type="submission" date="2024-06" db="EMBL/GenBank/DDBJ databases">
        <title>Genomic Encyclopedia of Type Strains, Phase IV (KMG-IV): sequencing the most valuable type-strain genomes for metagenomic binning, comparative biology and taxonomic classification.</title>
        <authorList>
            <person name="Goeker M."/>
        </authorList>
    </citation>
    <scope>NUCLEOTIDE SEQUENCE [LARGE SCALE GENOMIC DNA]</scope>
    <source>
        <strain evidence="2 3">DSM 17809</strain>
    </source>
</reference>
<dbReference type="PROSITE" id="PS50222">
    <property type="entry name" value="EF_HAND_2"/>
    <property type="match status" value="1"/>
</dbReference>
<dbReference type="Pfam" id="PF13202">
    <property type="entry name" value="EF-hand_5"/>
    <property type="match status" value="1"/>
</dbReference>
<evidence type="ECO:0000259" key="1">
    <source>
        <dbReference type="PROSITE" id="PS50222"/>
    </source>
</evidence>
<proteinExistence type="predicted"/>
<dbReference type="EMBL" id="JBEPLU010000001">
    <property type="protein sequence ID" value="MET3526596.1"/>
    <property type="molecule type" value="Genomic_DNA"/>
</dbReference>
<evidence type="ECO:0000313" key="2">
    <source>
        <dbReference type="EMBL" id="MET3526596.1"/>
    </source>
</evidence>
<accession>A0ABV2EJ11</accession>
<sequence>MFRVVETTQQKLLAKLDLNGGGRLDQVELKPLNRPDVGKNGPAGFAAADRDVDGAPSTGELAPRADMNAIFEIADSDGDGVLTLAEIEAQIVQEPDHYDSGVRRLPDALRPLDPSAPDYLDRVRDRLTAAASFEPVAPGQEALRRLLRENFARLTEQMVAQISPPRAALT</sequence>
<dbReference type="InterPro" id="IPR011992">
    <property type="entry name" value="EF-hand-dom_pair"/>
</dbReference>
<name>A0ABV2EJ11_9CAUL</name>
<dbReference type="RefSeq" id="WP_331930201.1">
    <property type="nucleotide sequence ID" value="NZ_JBEPLU010000001.1"/>
</dbReference>
<gene>
    <name evidence="2" type="ORF">ABID41_001691</name>
</gene>
<evidence type="ECO:0000313" key="3">
    <source>
        <dbReference type="Proteomes" id="UP001549110"/>
    </source>
</evidence>
<organism evidence="2 3">
    <name type="scientific">Phenylobacterium koreense</name>
    <dbReference type="NCBI Taxonomy" id="266125"/>
    <lineage>
        <taxon>Bacteria</taxon>
        <taxon>Pseudomonadati</taxon>
        <taxon>Pseudomonadota</taxon>
        <taxon>Alphaproteobacteria</taxon>
        <taxon>Caulobacterales</taxon>
        <taxon>Caulobacteraceae</taxon>
        <taxon>Phenylobacterium</taxon>
    </lineage>
</organism>
<comment type="caution">
    <text evidence="2">The sequence shown here is derived from an EMBL/GenBank/DDBJ whole genome shotgun (WGS) entry which is preliminary data.</text>
</comment>
<feature type="domain" description="EF-hand" evidence="1">
    <location>
        <begin position="62"/>
        <end position="97"/>
    </location>
</feature>
<keyword evidence="3" id="KW-1185">Reference proteome</keyword>
<dbReference type="InterPro" id="IPR002048">
    <property type="entry name" value="EF_hand_dom"/>
</dbReference>
<dbReference type="Proteomes" id="UP001549110">
    <property type="component" value="Unassembled WGS sequence"/>
</dbReference>
<dbReference type="InterPro" id="IPR018247">
    <property type="entry name" value="EF_Hand_1_Ca_BS"/>
</dbReference>
<dbReference type="Gene3D" id="1.10.238.10">
    <property type="entry name" value="EF-hand"/>
    <property type="match status" value="1"/>
</dbReference>
<dbReference type="SUPFAM" id="SSF47473">
    <property type="entry name" value="EF-hand"/>
    <property type="match status" value="1"/>
</dbReference>
<protein>
    <recommendedName>
        <fullName evidence="1">EF-hand domain-containing protein</fullName>
    </recommendedName>
</protein>